<dbReference type="InterPro" id="IPR042094">
    <property type="entry name" value="T2SS_GspF_sf"/>
</dbReference>
<comment type="subcellular location">
    <subcellularLocation>
        <location evidence="1">Cell membrane</location>
        <topology evidence="1">Multi-pass membrane protein</topology>
    </subcellularLocation>
</comment>
<dbReference type="PANTHER" id="PTHR35007">
    <property type="entry name" value="INTEGRAL MEMBRANE PROTEIN-RELATED"/>
    <property type="match status" value="1"/>
</dbReference>
<evidence type="ECO:0000256" key="3">
    <source>
        <dbReference type="ARBA" id="ARBA00022692"/>
    </source>
</evidence>
<dbReference type="EMBL" id="BMFY01000005">
    <property type="protein sequence ID" value="GGA13436.1"/>
    <property type="molecule type" value="Genomic_DNA"/>
</dbReference>
<accession>A0A8J2TXP0</accession>
<evidence type="ECO:0000256" key="6">
    <source>
        <dbReference type="SAM" id="Phobius"/>
    </source>
</evidence>
<dbReference type="Gene3D" id="1.20.81.30">
    <property type="entry name" value="Type II secretion system (T2SS), domain F"/>
    <property type="match status" value="1"/>
</dbReference>
<feature type="transmembrane region" description="Helical" evidence="6">
    <location>
        <begin position="264"/>
        <end position="288"/>
    </location>
</feature>
<sequence>MAALLFGLVAALILLFAIRGFVLVRSDPLGHLAQEDRALIKDSAQRRRRESLLTRFGRRFGPEVAGLAGPGYRDLIARQVLYAQDPQFPTIGDFFAMKARLLLICGLGAIGLGLMLQSPYLPLLLLAIGFFVPDLALISGGRKRQAAIEDALPDFLDILAVTVSAGLSFRGALQRVTERTEGPLAEEMRTAMRQMDVGTSRYEAFRALRERTQSPSMDAFITSMLQAEELGSPLVDALEQIALDMRRARAQKARQEASKASPKIAGVVTIVMVPGTMVLIIVSMYFVAGLDFGELFGSAP</sequence>
<dbReference type="Proteomes" id="UP000616114">
    <property type="component" value="Unassembled WGS sequence"/>
</dbReference>
<dbReference type="Pfam" id="PF00482">
    <property type="entry name" value="T2SSF"/>
    <property type="match status" value="1"/>
</dbReference>
<evidence type="ECO:0000259" key="7">
    <source>
        <dbReference type="Pfam" id="PF00482"/>
    </source>
</evidence>
<evidence type="ECO:0000313" key="8">
    <source>
        <dbReference type="EMBL" id="GGA13436.1"/>
    </source>
</evidence>
<reference evidence="8" key="2">
    <citation type="submission" date="2020-09" db="EMBL/GenBank/DDBJ databases">
        <authorList>
            <person name="Sun Q."/>
            <person name="Zhou Y."/>
        </authorList>
    </citation>
    <scope>NUCLEOTIDE SEQUENCE</scope>
    <source>
        <strain evidence="8">CGMCC 1.12785</strain>
    </source>
</reference>
<dbReference type="InterPro" id="IPR018076">
    <property type="entry name" value="T2SS_GspF_dom"/>
</dbReference>
<keyword evidence="9" id="KW-1185">Reference proteome</keyword>
<evidence type="ECO:0000256" key="5">
    <source>
        <dbReference type="ARBA" id="ARBA00023136"/>
    </source>
</evidence>
<dbReference type="RefSeq" id="WP_188550349.1">
    <property type="nucleotide sequence ID" value="NZ_BMFY01000005.1"/>
</dbReference>
<name>A0A8J2TXP0_9MICO</name>
<feature type="domain" description="Type II secretion system protein GspF" evidence="7">
    <location>
        <begin position="155"/>
        <end position="281"/>
    </location>
</feature>
<gene>
    <name evidence="8" type="ORF">GCM10011333_15500</name>
</gene>
<evidence type="ECO:0000256" key="4">
    <source>
        <dbReference type="ARBA" id="ARBA00022989"/>
    </source>
</evidence>
<evidence type="ECO:0000256" key="1">
    <source>
        <dbReference type="ARBA" id="ARBA00004651"/>
    </source>
</evidence>
<dbReference type="AlphaFoldDB" id="A0A8J2TXP0"/>
<comment type="caution">
    <text evidence="8">The sequence shown here is derived from an EMBL/GenBank/DDBJ whole genome shotgun (WGS) entry which is preliminary data.</text>
</comment>
<keyword evidence="2" id="KW-1003">Cell membrane</keyword>
<keyword evidence="5 6" id="KW-0472">Membrane</keyword>
<proteinExistence type="predicted"/>
<protein>
    <submittedName>
        <fullName evidence="8">Membrane protein</fullName>
    </submittedName>
</protein>
<dbReference type="GO" id="GO:0005886">
    <property type="term" value="C:plasma membrane"/>
    <property type="evidence" value="ECO:0007669"/>
    <property type="project" value="UniProtKB-SubCell"/>
</dbReference>
<dbReference type="PANTHER" id="PTHR35007:SF2">
    <property type="entry name" value="PILUS ASSEMBLE PROTEIN"/>
    <property type="match status" value="1"/>
</dbReference>
<keyword evidence="4 6" id="KW-1133">Transmembrane helix</keyword>
<evidence type="ECO:0000256" key="2">
    <source>
        <dbReference type="ARBA" id="ARBA00022475"/>
    </source>
</evidence>
<evidence type="ECO:0000313" key="9">
    <source>
        <dbReference type="Proteomes" id="UP000616114"/>
    </source>
</evidence>
<organism evidence="8 9">
    <name type="scientific">Sediminivirga luteola</name>
    <dbReference type="NCBI Taxonomy" id="1774748"/>
    <lineage>
        <taxon>Bacteria</taxon>
        <taxon>Bacillati</taxon>
        <taxon>Actinomycetota</taxon>
        <taxon>Actinomycetes</taxon>
        <taxon>Micrococcales</taxon>
        <taxon>Brevibacteriaceae</taxon>
        <taxon>Sediminivirga</taxon>
    </lineage>
</organism>
<feature type="transmembrane region" description="Helical" evidence="6">
    <location>
        <begin position="120"/>
        <end position="138"/>
    </location>
</feature>
<reference evidence="8" key="1">
    <citation type="journal article" date="2014" name="Int. J. Syst. Evol. Microbiol.">
        <title>Complete genome sequence of Corynebacterium casei LMG S-19264T (=DSM 44701T), isolated from a smear-ripened cheese.</title>
        <authorList>
            <consortium name="US DOE Joint Genome Institute (JGI-PGF)"/>
            <person name="Walter F."/>
            <person name="Albersmeier A."/>
            <person name="Kalinowski J."/>
            <person name="Ruckert C."/>
        </authorList>
    </citation>
    <scope>NUCLEOTIDE SEQUENCE</scope>
    <source>
        <strain evidence="8">CGMCC 1.12785</strain>
    </source>
</reference>
<keyword evidence="3 6" id="KW-0812">Transmembrane</keyword>